<organism evidence="2 3">
    <name type="scientific">Paraphaeosphaeria minitans</name>
    <dbReference type="NCBI Taxonomy" id="565426"/>
    <lineage>
        <taxon>Eukaryota</taxon>
        <taxon>Fungi</taxon>
        <taxon>Dikarya</taxon>
        <taxon>Ascomycota</taxon>
        <taxon>Pezizomycotina</taxon>
        <taxon>Dothideomycetes</taxon>
        <taxon>Pleosporomycetidae</taxon>
        <taxon>Pleosporales</taxon>
        <taxon>Massarineae</taxon>
        <taxon>Didymosphaeriaceae</taxon>
        <taxon>Paraphaeosphaeria</taxon>
    </lineage>
</organism>
<evidence type="ECO:0000256" key="1">
    <source>
        <dbReference type="SAM" id="MobiDB-lite"/>
    </source>
</evidence>
<comment type="caution">
    <text evidence="2">The sequence shown here is derived from an EMBL/GenBank/DDBJ whole genome shotgun (WGS) entry which is preliminary data.</text>
</comment>
<evidence type="ECO:0000313" key="2">
    <source>
        <dbReference type="EMBL" id="KAF9733526.1"/>
    </source>
</evidence>
<dbReference type="Proteomes" id="UP000756921">
    <property type="component" value="Unassembled WGS sequence"/>
</dbReference>
<feature type="region of interest" description="Disordered" evidence="1">
    <location>
        <begin position="58"/>
        <end position="92"/>
    </location>
</feature>
<accession>A0A9P6KP86</accession>
<keyword evidence="3" id="KW-1185">Reference proteome</keyword>
<gene>
    <name evidence="2" type="ORF">PMIN01_07869</name>
</gene>
<proteinExistence type="predicted"/>
<name>A0A9P6KP86_9PLEO</name>
<evidence type="ECO:0000313" key="3">
    <source>
        <dbReference type="Proteomes" id="UP000756921"/>
    </source>
</evidence>
<protein>
    <submittedName>
        <fullName evidence="2">Uncharacterized protein</fullName>
    </submittedName>
</protein>
<dbReference type="AlphaFoldDB" id="A0A9P6KP86"/>
<dbReference type="EMBL" id="WJXW01000008">
    <property type="protein sequence ID" value="KAF9733526.1"/>
    <property type="molecule type" value="Genomic_DNA"/>
</dbReference>
<sequence length="713" mass="76454">MVSKGPAPRVQRKWTVKRTAKETGERWFDELVSFGIHLFRGGAAAAALKSACAPGPCEGTRVSQQPVRSLGQPPANRRVSDTGALRGQEHADSRSRRARRWVDYTYGRWVDCTVWAVGGLHSMGGGWTAQYGPWVDCTVWAVVGRLDYRMGMAVVGMGSGMGMGTGMGMGGGQHRHGHDDWTRARHRHHNTTTPQRHNATMQPPGLRALHRGRISLSPSLPHACAVELVRGDVKSHSRQHLASTIHHPPSTIHHPPSTIHHPPSTIHHPPSTIHHPPSTIHHPPSTIHHPPSHHDTLAAGCSLLAAPPRLHGESDACSLAWPPAACSLARAPSACSPPDLRSRPLPPPLPCPPTDSTRHTMQVHAQVALGAWFHHHAETSSSRPAFPRCCPAATTPFQLRLHVGYRAHSTTTTIIVAASCAFAAQREPAERVRTSVHRCMQTTSLGVTLPTSPAGLYASAQSSSVAPWLDLTCNHHAVQSTAIATLISSPDHPSPFASEYPTPPCPTRPPTCRAFLSSMALPYAAKPNSSYTLVGAAANTFVDPFASEPDEHDEPTARCSSHHAYLSQCHPSAVQSWPLPSSKTALPGLLSCDRPHANKPPSDVIVPARSRVSTSLSTAMMHHAHRAVELVLCVVVVATMAVVVYSSVSTLPAAPPMENGNAAFLLLPAEERGCGCTSVRPFGHGLLPLCQISRALYQGGGSFTLMARFVEVP</sequence>
<reference evidence="2" key="1">
    <citation type="journal article" date="2020" name="Mol. Plant Microbe Interact.">
        <title>Genome Sequence of the Biocontrol Agent Coniothyrium minitans strain Conio (IMI 134523).</title>
        <authorList>
            <person name="Patel D."/>
            <person name="Shittu T.A."/>
            <person name="Baroncelli R."/>
            <person name="Muthumeenakshi S."/>
            <person name="Osborne T.H."/>
            <person name="Janganan T.K."/>
            <person name="Sreenivasaprasad S."/>
        </authorList>
    </citation>
    <scope>NUCLEOTIDE SEQUENCE</scope>
    <source>
        <strain evidence="2">Conio</strain>
    </source>
</reference>